<dbReference type="OrthoDB" id="9769238at2"/>
<evidence type="ECO:0000313" key="14">
    <source>
        <dbReference type="EMBL" id="QET05282.1"/>
    </source>
</evidence>
<dbReference type="InterPro" id="IPR050260">
    <property type="entry name" value="FAD-bd_OxRdtase"/>
</dbReference>
<evidence type="ECO:0000256" key="2">
    <source>
        <dbReference type="ARBA" id="ARBA00001974"/>
    </source>
</evidence>
<comment type="similarity">
    <text evidence="5">Belongs to the rubredoxin family.</text>
</comment>
<dbReference type="GO" id="GO:0005506">
    <property type="term" value="F:iron ion binding"/>
    <property type="evidence" value="ECO:0007669"/>
    <property type="project" value="InterPro"/>
</dbReference>
<dbReference type="PRINTS" id="PR00368">
    <property type="entry name" value="FADPNR"/>
</dbReference>
<dbReference type="PANTHER" id="PTHR43429:SF3">
    <property type="entry name" value="NITRITE REDUCTASE [NAD(P)H]"/>
    <property type="match status" value="1"/>
</dbReference>
<keyword evidence="11" id="KW-0249">Electron transport</keyword>
<evidence type="ECO:0000256" key="1">
    <source>
        <dbReference type="ARBA" id="ARBA00001965"/>
    </source>
</evidence>
<dbReference type="PRINTS" id="PR00163">
    <property type="entry name" value="RUBREDOXIN"/>
</dbReference>
<dbReference type="InterPro" id="IPR036188">
    <property type="entry name" value="FAD/NAD-bd_sf"/>
</dbReference>
<dbReference type="PRINTS" id="PR00411">
    <property type="entry name" value="PNDRDTASEI"/>
</dbReference>
<evidence type="ECO:0000256" key="11">
    <source>
        <dbReference type="ARBA" id="ARBA00022982"/>
    </source>
</evidence>
<evidence type="ECO:0000313" key="15">
    <source>
        <dbReference type="Proteomes" id="UP000322822"/>
    </source>
</evidence>
<keyword evidence="7" id="KW-0813">Transport</keyword>
<evidence type="ECO:0000256" key="3">
    <source>
        <dbReference type="ARBA" id="ARBA00002792"/>
    </source>
</evidence>
<proteinExistence type="inferred from homology"/>
<dbReference type="PROSITE" id="PS00202">
    <property type="entry name" value="RUBREDOXIN"/>
    <property type="match status" value="1"/>
</dbReference>
<dbReference type="Gene3D" id="2.20.28.10">
    <property type="match status" value="1"/>
</dbReference>
<dbReference type="Proteomes" id="UP000322822">
    <property type="component" value="Chromosome 2"/>
</dbReference>
<comment type="cofactor">
    <cofactor evidence="2">
        <name>FAD</name>
        <dbReference type="ChEBI" id="CHEBI:57692"/>
    </cofactor>
</comment>
<name>A0A5P2HB20_9BURK</name>
<dbReference type="SUPFAM" id="SSF57802">
    <property type="entry name" value="Rubredoxin-like"/>
    <property type="match status" value="1"/>
</dbReference>
<dbReference type="SUPFAM" id="SSF51905">
    <property type="entry name" value="FAD/NAD(P)-binding domain"/>
    <property type="match status" value="2"/>
</dbReference>
<dbReference type="AlphaFoldDB" id="A0A5P2HB20"/>
<evidence type="ECO:0000256" key="4">
    <source>
        <dbReference type="ARBA" id="ARBA00004933"/>
    </source>
</evidence>
<comment type="similarity">
    <text evidence="6">Belongs to the FAD-dependent oxidoreductase family.</text>
</comment>
<dbReference type="CDD" id="cd00730">
    <property type="entry name" value="rubredoxin"/>
    <property type="match status" value="1"/>
</dbReference>
<comment type="function">
    <text evidence="3">Involved in the hydrocarbon hydroxylating system, which transfers electrons from NADH to rubredoxin reductase and then through rubredoxin to alkane 1 monooxygenase.</text>
</comment>
<dbReference type="EMBL" id="CP044067">
    <property type="protein sequence ID" value="QET05282.1"/>
    <property type="molecule type" value="Genomic_DNA"/>
</dbReference>
<accession>A0A5P2HB20</accession>
<organism evidence="14 15">
    <name type="scientific">Cupriavidus pauculus</name>
    <dbReference type="NCBI Taxonomy" id="82633"/>
    <lineage>
        <taxon>Bacteria</taxon>
        <taxon>Pseudomonadati</taxon>
        <taxon>Pseudomonadota</taxon>
        <taxon>Betaproteobacteria</taxon>
        <taxon>Burkholderiales</taxon>
        <taxon>Burkholderiaceae</taxon>
        <taxon>Cupriavidus</taxon>
    </lineage>
</organism>
<evidence type="ECO:0000256" key="6">
    <source>
        <dbReference type="ARBA" id="ARBA00006442"/>
    </source>
</evidence>
<evidence type="ECO:0000256" key="7">
    <source>
        <dbReference type="ARBA" id="ARBA00022448"/>
    </source>
</evidence>
<keyword evidence="12" id="KW-0408">Iron</keyword>
<dbReference type="RefSeq" id="WP_150375339.1">
    <property type="nucleotide sequence ID" value="NZ_CP044067.1"/>
</dbReference>
<comment type="cofactor">
    <cofactor evidence="1">
        <name>Fe(3+)</name>
        <dbReference type="ChEBI" id="CHEBI:29034"/>
    </cofactor>
</comment>
<keyword evidence="10" id="KW-0274">FAD</keyword>
<evidence type="ECO:0000256" key="8">
    <source>
        <dbReference type="ARBA" id="ARBA00022630"/>
    </source>
</evidence>
<dbReference type="GO" id="GO:0016491">
    <property type="term" value="F:oxidoreductase activity"/>
    <property type="evidence" value="ECO:0007669"/>
    <property type="project" value="InterPro"/>
</dbReference>
<evidence type="ECO:0000256" key="12">
    <source>
        <dbReference type="ARBA" id="ARBA00023004"/>
    </source>
</evidence>
<dbReference type="InterPro" id="IPR024934">
    <property type="entry name" value="Rubredoxin-like_dom"/>
</dbReference>
<dbReference type="Pfam" id="PF07992">
    <property type="entry name" value="Pyr_redox_2"/>
    <property type="match status" value="1"/>
</dbReference>
<dbReference type="InterPro" id="IPR023753">
    <property type="entry name" value="FAD/NAD-binding_dom"/>
</dbReference>
<dbReference type="PANTHER" id="PTHR43429">
    <property type="entry name" value="PYRIDINE NUCLEOTIDE-DISULFIDE OXIDOREDUCTASE DOMAIN-CONTAINING"/>
    <property type="match status" value="1"/>
</dbReference>
<dbReference type="InterPro" id="IPR024935">
    <property type="entry name" value="Rubredoxin_dom"/>
</dbReference>
<protein>
    <submittedName>
        <fullName evidence="14">Rubredoxin</fullName>
    </submittedName>
</protein>
<evidence type="ECO:0000256" key="9">
    <source>
        <dbReference type="ARBA" id="ARBA00022723"/>
    </source>
</evidence>
<reference evidence="14 15" key="1">
    <citation type="submission" date="2019-09" db="EMBL/GenBank/DDBJ databases">
        <title>FDA dAtabase for Regulatory Grade micrObial Sequences (FDA-ARGOS): Supporting development and validation of Infectious Disease Dx tests.</title>
        <authorList>
            <person name="Sciortino C."/>
            <person name="Tallon L."/>
            <person name="Sadzewicz L."/>
            <person name="Vavikolanu K."/>
            <person name="Mehta A."/>
            <person name="Aluvathingal J."/>
            <person name="Nadendla S."/>
            <person name="Nandy P."/>
            <person name="Geyer C."/>
            <person name="Yan Y."/>
            <person name="Sichtig H."/>
        </authorList>
    </citation>
    <scope>NUCLEOTIDE SEQUENCE [LARGE SCALE GENOMIC DNA]</scope>
    <source>
        <strain evidence="14 15">FDAARGOS_664</strain>
    </source>
</reference>
<evidence type="ECO:0000256" key="10">
    <source>
        <dbReference type="ARBA" id="ARBA00022827"/>
    </source>
</evidence>
<evidence type="ECO:0000256" key="5">
    <source>
        <dbReference type="ARBA" id="ARBA00005337"/>
    </source>
</evidence>
<gene>
    <name evidence="14" type="ORF">FOB72_24970</name>
</gene>
<dbReference type="Gene3D" id="3.50.50.60">
    <property type="entry name" value="FAD/NAD(P)-binding domain"/>
    <property type="match status" value="2"/>
</dbReference>
<feature type="domain" description="Rubredoxin-like" evidence="13">
    <location>
        <begin position="8"/>
        <end position="59"/>
    </location>
</feature>
<comment type="pathway">
    <text evidence="4">Hydrocarbon metabolism; alkane degradation.</text>
</comment>
<dbReference type="FunFam" id="2.20.28.10:FF:000001">
    <property type="entry name" value="Rubredoxin"/>
    <property type="match status" value="1"/>
</dbReference>
<evidence type="ECO:0000259" key="13">
    <source>
        <dbReference type="PROSITE" id="PS50903"/>
    </source>
</evidence>
<keyword evidence="8" id="KW-0285">Flavoprotein</keyword>
<dbReference type="Pfam" id="PF00301">
    <property type="entry name" value="Rubredoxin"/>
    <property type="match status" value="1"/>
</dbReference>
<sequence length="464" mass="49196">MSAMSNPWRQFICRACGLIYDEEKGDADSGIAPGTRFEDIPEDWECPLCGVVKADFEPYVVVMMPAPSSAAPSASAAPLAARGRGVANRGVANRGVVIVGAGIAGWSAAEAIRRLDRDVPITMVTSCMGDRYHKPELSIALSRGMVPASLVRETATDAARRLGVRLLTETFVVGLTPATHQLRTTRGTLHYTHLVMAMGARPAMPAALPPALCWRVNDLAGWSRLQARIGDGRRRIAIVGAGMIGCELAEDFARAGHDVTLIDVQPLPLGNMLPEAAALRLRAGLAQTGVKFAGTRVVAGLTQSADGGKRLTLDDGATIDADEVVVAIGLVTDSRVARGAGLAFDKGIVVDAQTLETSARDVYALGDCISLNGAPCRFIEPIAQQASAIAHAVTGHGDARYEHRQPVVRLKTRSVPIVVHGTPMRDGEWRVLDDTADFLHMQQWRDGVAIATLQAGTARQAIAA</sequence>
<keyword evidence="9" id="KW-0479">Metal-binding</keyword>
<dbReference type="InterPro" id="IPR018527">
    <property type="entry name" value="Rubredoxin_Fe_BS"/>
</dbReference>
<dbReference type="PROSITE" id="PS50903">
    <property type="entry name" value="RUBREDOXIN_LIKE"/>
    <property type="match status" value="1"/>
</dbReference>